<sequence>MQKDCDEMTYYARLFRMISQTKDESFRLNKAEEVKGIWKITVILSLVSMVIYGIMAFLGVGSEEISKNGLLLSSADFEASKLWFVLGRMFYGLLFAAIVIFLPSLLFYLLTGVPYKKLVVIQHTALIVVLVERLLWIPLALFAGLSWYVSPLSFGIIASYITSIPWFVYFFGAISLFQLWIIYFQANFLAKYSDVRSRFVWLNVILIHFLGWVIASVIANVDSYIISGWFG</sequence>
<name>Q8ETR9_OCEIH</name>
<feature type="transmembrane region" description="Helical" evidence="1">
    <location>
        <begin position="167"/>
        <end position="188"/>
    </location>
</feature>
<keyword evidence="1" id="KW-0812">Transmembrane</keyword>
<evidence type="ECO:0008006" key="4">
    <source>
        <dbReference type="Google" id="ProtNLM"/>
    </source>
</evidence>
<dbReference type="eggNOG" id="ENOG502ZB99">
    <property type="taxonomic scope" value="Bacteria"/>
</dbReference>
<dbReference type="HOGENOM" id="CLU_104597_0_0_9"/>
<keyword evidence="3" id="KW-1185">Reference proteome</keyword>
<feature type="transmembrane region" description="Helical" evidence="1">
    <location>
        <begin position="37"/>
        <end position="60"/>
    </location>
</feature>
<proteinExistence type="predicted"/>
<protein>
    <recommendedName>
        <fullName evidence="4">Yip1 domain-containing protein</fullName>
    </recommendedName>
</protein>
<feature type="transmembrane region" description="Helical" evidence="1">
    <location>
        <begin position="134"/>
        <end position="161"/>
    </location>
</feature>
<reference evidence="2 3" key="1">
    <citation type="journal article" date="2001" name="FEMS Microbiol. Lett.">
        <title>Oceanobacillus iheyensis gen. nov., sp. nov., a deep-sea extremely halotolerant and alkaliphilic species isolated from a depth of 1050 m on the Iheya Ridge.</title>
        <authorList>
            <person name="Lu J."/>
            <person name="Nogi Y."/>
            <person name="Takami H."/>
        </authorList>
    </citation>
    <scope>NUCLEOTIDE SEQUENCE [LARGE SCALE GENOMIC DNA]</scope>
    <source>
        <strain evidence="3">DSM 14371 / CIP 107618 / JCM 11309 / KCTC 3954 / HTE831</strain>
    </source>
</reference>
<gene>
    <name evidence="2" type="ordered locus">OB0188</name>
</gene>
<feature type="transmembrane region" description="Helical" evidence="1">
    <location>
        <begin position="90"/>
        <end position="113"/>
    </location>
</feature>
<evidence type="ECO:0000256" key="1">
    <source>
        <dbReference type="SAM" id="Phobius"/>
    </source>
</evidence>
<evidence type="ECO:0000313" key="2">
    <source>
        <dbReference type="EMBL" id="BAC12144.1"/>
    </source>
</evidence>
<dbReference type="KEGG" id="oih:OB0188"/>
<dbReference type="Proteomes" id="UP000000822">
    <property type="component" value="Chromosome"/>
</dbReference>
<reference evidence="2 3" key="2">
    <citation type="journal article" date="2002" name="Nucleic Acids Res.">
        <title>Genome sequence of Oceanobacillus iheyensis isolated from the Iheya Ridge and its unexpected adaptive capabilities to extreme environments.</title>
        <authorList>
            <person name="Takami H."/>
            <person name="Takaki Y."/>
            <person name="Uchiyama I."/>
        </authorList>
    </citation>
    <scope>NUCLEOTIDE SEQUENCE [LARGE SCALE GENOMIC DNA]</scope>
    <source>
        <strain evidence="3">DSM 14371 / CIP 107618 / JCM 11309 / KCTC 3954 / HTE831</strain>
    </source>
</reference>
<dbReference type="AlphaFoldDB" id="Q8ETR9"/>
<keyword evidence="1" id="KW-1133">Transmembrane helix</keyword>
<feature type="transmembrane region" description="Helical" evidence="1">
    <location>
        <begin position="200"/>
        <end position="221"/>
    </location>
</feature>
<dbReference type="EMBL" id="BA000028">
    <property type="protein sequence ID" value="BAC12144.1"/>
    <property type="molecule type" value="Genomic_DNA"/>
</dbReference>
<keyword evidence="1" id="KW-0472">Membrane</keyword>
<dbReference type="STRING" id="221109.gene:10732378"/>
<accession>Q8ETR9</accession>
<evidence type="ECO:0000313" key="3">
    <source>
        <dbReference type="Proteomes" id="UP000000822"/>
    </source>
</evidence>
<organism evidence="2 3">
    <name type="scientific">Oceanobacillus iheyensis (strain DSM 14371 / CIP 107618 / JCM 11309 / KCTC 3954 / HTE831)</name>
    <dbReference type="NCBI Taxonomy" id="221109"/>
    <lineage>
        <taxon>Bacteria</taxon>
        <taxon>Bacillati</taxon>
        <taxon>Bacillota</taxon>
        <taxon>Bacilli</taxon>
        <taxon>Bacillales</taxon>
        <taxon>Bacillaceae</taxon>
        <taxon>Oceanobacillus</taxon>
    </lineage>
</organism>